<evidence type="ECO:0000256" key="6">
    <source>
        <dbReference type="SAM" id="MobiDB-lite"/>
    </source>
</evidence>
<feature type="compositionally biased region" description="Polar residues" evidence="6">
    <location>
        <begin position="1"/>
        <end position="10"/>
    </location>
</feature>
<dbReference type="PROSITE" id="PS00211">
    <property type="entry name" value="ABC_TRANSPORTER_1"/>
    <property type="match status" value="1"/>
</dbReference>
<feature type="transmembrane region" description="Helical" evidence="7">
    <location>
        <begin position="517"/>
        <end position="535"/>
    </location>
</feature>
<dbReference type="GO" id="GO:0005524">
    <property type="term" value="F:ATP binding"/>
    <property type="evidence" value="ECO:0007669"/>
    <property type="project" value="UniProtKB-KW"/>
</dbReference>
<evidence type="ECO:0000256" key="7">
    <source>
        <dbReference type="SAM" id="Phobius"/>
    </source>
</evidence>
<keyword evidence="2" id="KW-0813">Transport</keyword>
<dbReference type="InterPro" id="IPR043926">
    <property type="entry name" value="ABCG_dom"/>
</dbReference>
<keyword evidence="9" id="KW-0547">Nucleotide-binding</keyword>
<evidence type="ECO:0000256" key="1">
    <source>
        <dbReference type="ARBA" id="ARBA00004141"/>
    </source>
</evidence>
<feature type="region of interest" description="Disordered" evidence="6">
    <location>
        <begin position="1"/>
        <end position="25"/>
    </location>
</feature>
<dbReference type="GO" id="GO:0016020">
    <property type="term" value="C:membrane"/>
    <property type="evidence" value="ECO:0007669"/>
    <property type="project" value="UniProtKB-SubCell"/>
</dbReference>
<dbReference type="InterPro" id="IPR003439">
    <property type="entry name" value="ABC_transporter-like_ATP-bd"/>
</dbReference>
<feature type="transmembrane region" description="Helical" evidence="7">
    <location>
        <begin position="547"/>
        <end position="572"/>
    </location>
</feature>
<keyword evidence="4 7" id="KW-1133">Transmembrane helix</keyword>
<protein>
    <submittedName>
        <fullName evidence="9">ABC transporter ATP-binding protein</fullName>
    </submittedName>
</protein>
<keyword evidence="3 7" id="KW-0812">Transmembrane</keyword>
<evidence type="ECO:0000256" key="5">
    <source>
        <dbReference type="ARBA" id="ARBA00023136"/>
    </source>
</evidence>
<comment type="subcellular location">
    <subcellularLocation>
        <location evidence="1">Membrane</location>
        <topology evidence="1">Multi-pass membrane protein</topology>
    </subcellularLocation>
</comment>
<reference evidence="9" key="2">
    <citation type="submission" date="2021-04" db="EMBL/GenBank/DDBJ databases">
        <authorList>
            <person name="Podell S."/>
        </authorList>
    </citation>
    <scope>NUCLEOTIDE SEQUENCE</scope>
    <source>
        <strain evidence="9">Hildebrandi</strain>
    </source>
</reference>
<dbReference type="Pfam" id="PF19055">
    <property type="entry name" value="ABC2_membrane_7"/>
    <property type="match status" value="1"/>
</dbReference>
<evidence type="ECO:0000259" key="8">
    <source>
        <dbReference type="PROSITE" id="PS50893"/>
    </source>
</evidence>
<keyword evidence="10" id="KW-1185">Reference proteome</keyword>
<name>A0A9K3PIV9_9STRA</name>
<dbReference type="InterPro" id="IPR050352">
    <property type="entry name" value="ABCG_transporters"/>
</dbReference>
<feature type="transmembrane region" description="Helical" evidence="7">
    <location>
        <begin position="579"/>
        <end position="598"/>
    </location>
</feature>
<dbReference type="Pfam" id="PF01061">
    <property type="entry name" value="ABC2_membrane"/>
    <property type="match status" value="1"/>
</dbReference>
<reference evidence="9" key="1">
    <citation type="journal article" date="2021" name="Sci. Rep.">
        <title>Diploid genomic architecture of Nitzschia inconspicua, an elite biomass production diatom.</title>
        <authorList>
            <person name="Oliver A."/>
            <person name="Podell S."/>
            <person name="Pinowska A."/>
            <person name="Traller J.C."/>
            <person name="Smith S.R."/>
            <person name="McClure R."/>
            <person name="Beliaev A."/>
            <person name="Bohutskyi P."/>
            <person name="Hill E.A."/>
            <person name="Rabines A."/>
            <person name="Zheng H."/>
            <person name="Allen L.Z."/>
            <person name="Kuo A."/>
            <person name="Grigoriev I.V."/>
            <person name="Allen A.E."/>
            <person name="Hazlebeck D."/>
            <person name="Allen E.E."/>
        </authorList>
    </citation>
    <scope>NUCLEOTIDE SEQUENCE</scope>
    <source>
        <strain evidence="9">Hildebrandi</strain>
    </source>
</reference>
<feature type="domain" description="ABC transporter" evidence="8">
    <location>
        <begin position="33"/>
        <end position="327"/>
    </location>
</feature>
<feature type="compositionally biased region" description="Low complexity" evidence="6">
    <location>
        <begin position="11"/>
        <end position="25"/>
    </location>
</feature>
<keyword evidence="5 7" id="KW-0472">Membrane</keyword>
<evidence type="ECO:0000256" key="3">
    <source>
        <dbReference type="ARBA" id="ARBA00022692"/>
    </source>
</evidence>
<dbReference type="PANTHER" id="PTHR48041:SF139">
    <property type="entry name" value="PROTEIN SCARLET"/>
    <property type="match status" value="1"/>
</dbReference>
<dbReference type="EMBL" id="JAGRRH010000019">
    <property type="protein sequence ID" value="KAG7348850.1"/>
    <property type="molecule type" value="Genomic_DNA"/>
</dbReference>
<sequence>MEPDTTTRATNNHPNKNNNNVNSNNSTIDSGGLVWNNLSVCTHNGTFLLKNCNGRIPNGQLCGLLGPSGAGKSTMLSALGGTLVTQGSTYTSSSSTTTTTTTNTTFATSMNGTGGLRMYGDIFYVDSTTTTSTTTTRATTTNETCHCYLDIQSGKVAWLPQKDHFFNMLTVQETLQLAAFLELPDCTPVQRQYRIQTVMDSLGLTQLQHRRIGEQESGLWHNGLSGGEKRRLSLAVELVANPKLFLGDEPTTGLDSTLSEKVVKLIKKLVVEKEHIPCLLSLHQPRSSIWRMLDSVILLAPGGRVCYMGSTDEALPYFANLGYHCPPETNPAEFLLDLVSIDTEESIQVASKDEARIERLAVAFFDQNNDNDSNNKNDKGLFRVPSTFQNTVAVRPTRRRDTSPSVSWTVSIPRKFSRFGKLLQRAWRQNIRNHQVNAVRLVVSAGNAYFFTNVFASVQKGRPYTVQTVPDRTALLSFGVINMAMMTVMKTIDLFAKEKPVVLREQQRRQYSSLEYLLSKTLAEIPLDAVFAVIFTTVLKSCSGVRIGWWDLTAVFSLMTLCGASLGFAIGACTPTGEMALSVGVPLMVLLLGVGVITPSGGTKNDAIADYENEHPSFFVTILKQLSPIAYAIRAVCIAEYDGMELSDPHSELHRRRGIFTPIIVWIRTIRSIFRLGGLALVQRGDQILEELGIGDDTYGGSMMHLTVLSMLFLLIAWIGLSLQQRGPHQSRS</sequence>
<dbReference type="GO" id="GO:0140359">
    <property type="term" value="F:ABC-type transporter activity"/>
    <property type="evidence" value="ECO:0007669"/>
    <property type="project" value="InterPro"/>
</dbReference>
<dbReference type="Proteomes" id="UP000693970">
    <property type="component" value="Unassembled WGS sequence"/>
</dbReference>
<comment type="caution">
    <text evidence="9">The sequence shown here is derived from an EMBL/GenBank/DDBJ whole genome shotgun (WGS) entry which is preliminary data.</text>
</comment>
<dbReference type="PROSITE" id="PS50893">
    <property type="entry name" value="ABC_TRANSPORTER_2"/>
    <property type="match status" value="1"/>
</dbReference>
<dbReference type="Pfam" id="PF00005">
    <property type="entry name" value="ABC_tran"/>
    <property type="match status" value="2"/>
</dbReference>
<evidence type="ECO:0000256" key="2">
    <source>
        <dbReference type="ARBA" id="ARBA00022448"/>
    </source>
</evidence>
<keyword evidence="9" id="KW-0067">ATP-binding</keyword>
<organism evidence="9 10">
    <name type="scientific">Nitzschia inconspicua</name>
    <dbReference type="NCBI Taxonomy" id="303405"/>
    <lineage>
        <taxon>Eukaryota</taxon>
        <taxon>Sar</taxon>
        <taxon>Stramenopiles</taxon>
        <taxon>Ochrophyta</taxon>
        <taxon>Bacillariophyta</taxon>
        <taxon>Bacillariophyceae</taxon>
        <taxon>Bacillariophycidae</taxon>
        <taxon>Bacillariales</taxon>
        <taxon>Bacillariaceae</taxon>
        <taxon>Nitzschia</taxon>
    </lineage>
</organism>
<dbReference type="SMART" id="SM00382">
    <property type="entry name" value="AAA"/>
    <property type="match status" value="1"/>
</dbReference>
<proteinExistence type="predicted"/>
<evidence type="ECO:0000256" key="4">
    <source>
        <dbReference type="ARBA" id="ARBA00022989"/>
    </source>
</evidence>
<dbReference type="InterPro" id="IPR003593">
    <property type="entry name" value="AAA+_ATPase"/>
</dbReference>
<dbReference type="InterPro" id="IPR013525">
    <property type="entry name" value="ABC2_TM"/>
</dbReference>
<gene>
    <name evidence="9" type="ORF">IV203_011447</name>
</gene>
<feature type="transmembrane region" description="Helical" evidence="7">
    <location>
        <begin position="702"/>
        <end position="723"/>
    </location>
</feature>
<evidence type="ECO:0000313" key="9">
    <source>
        <dbReference type="EMBL" id="KAG7348850.1"/>
    </source>
</evidence>
<dbReference type="GO" id="GO:0016887">
    <property type="term" value="F:ATP hydrolysis activity"/>
    <property type="evidence" value="ECO:0007669"/>
    <property type="project" value="InterPro"/>
</dbReference>
<accession>A0A9K3PIV9</accession>
<evidence type="ECO:0000313" key="10">
    <source>
        <dbReference type="Proteomes" id="UP000693970"/>
    </source>
</evidence>
<feature type="transmembrane region" description="Helical" evidence="7">
    <location>
        <begin position="474"/>
        <end position="496"/>
    </location>
</feature>
<dbReference type="OrthoDB" id="66620at2759"/>
<dbReference type="PANTHER" id="PTHR48041">
    <property type="entry name" value="ABC TRANSPORTER G FAMILY MEMBER 28"/>
    <property type="match status" value="1"/>
</dbReference>
<dbReference type="AlphaFoldDB" id="A0A9K3PIV9"/>
<dbReference type="InterPro" id="IPR017871">
    <property type="entry name" value="ABC_transporter-like_CS"/>
</dbReference>